<protein>
    <submittedName>
        <fullName evidence="3">Uncharacterized protein</fullName>
    </submittedName>
</protein>
<dbReference type="PANTHER" id="PTHR47357:SF1">
    <property type="entry name" value="SPINDLE POLE BODY COMPONENT 110"/>
    <property type="match status" value="1"/>
</dbReference>
<gene>
    <name evidence="3" type="ORF">DASC09_062040</name>
</gene>
<keyword evidence="1" id="KW-0175">Coiled coil</keyword>
<keyword evidence="4" id="KW-1185">Reference proteome</keyword>
<comment type="caution">
    <text evidence="3">The sequence shown here is derived from an EMBL/GenBank/DDBJ whole genome shotgun (WGS) entry which is preliminary data.</text>
</comment>
<name>A0AAV5QW67_9ASCO</name>
<dbReference type="GO" id="GO:0005856">
    <property type="term" value="C:cytoskeleton"/>
    <property type="evidence" value="ECO:0007669"/>
    <property type="project" value="TreeGrafter"/>
</dbReference>
<reference evidence="3 4" key="1">
    <citation type="journal article" date="2023" name="Elife">
        <title>Identification of key yeast species and microbe-microbe interactions impacting larval growth of Drosophila in the wild.</title>
        <authorList>
            <person name="Mure A."/>
            <person name="Sugiura Y."/>
            <person name="Maeda R."/>
            <person name="Honda K."/>
            <person name="Sakurai N."/>
            <person name="Takahashi Y."/>
            <person name="Watada M."/>
            <person name="Katoh T."/>
            <person name="Gotoh A."/>
            <person name="Gotoh Y."/>
            <person name="Taniguchi I."/>
            <person name="Nakamura K."/>
            <person name="Hayashi T."/>
            <person name="Katayama T."/>
            <person name="Uemura T."/>
            <person name="Hattori Y."/>
        </authorList>
    </citation>
    <scope>NUCLEOTIDE SEQUENCE [LARGE SCALE GENOMIC DNA]</scope>
    <source>
        <strain evidence="3 4">SC-9</strain>
    </source>
</reference>
<evidence type="ECO:0000313" key="4">
    <source>
        <dbReference type="Proteomes" id="UP001360560"/>
    </source>
</evidence>
<feature type="coiled-coil region" evidence="1">
    <location>
        <begin position="365"/>
        <end position="472"/>
    </location>
</feature>
<evidence type="ECO:0000256" key="1">
    <source>
        <dbReference type="SAM" id="Coils"/>
    </source>
</evidence>
<sequence>MHRSTSLGGPSNGGKDPVKNGRPTPTSFLRKPSSQLPQSLKPPAGTSGRNSTLRSSSLRPKTSDPNFAKVGNQDNEKPLKQRTPIRPNYATPIGSGHESSSGSLKPLRPTPRSLSLAGTVTSDRRPVSGRRSITGAVTRSITNGINRPDHRVNDELKKSKSPTTGSANAKAVSGKNLSSRDPNSRISEPRNEISEQKINNENSAKENAPVDASNEEREKLQRIILKLQEKIRSMSQEIESFKQTISILETENSKLKETAEVNEENFEMLTIDKEVLDEQNQSLTDGLERLNEKYSQLKKELDLLKIQGGIATKMEKKEEEVGADVLVERNEKLEIALIKLREVSNSKEFELTSQIELLTNQLESSEDYKQKYETVSRELERAQLLIVDLKYQLDSLLESADLIESLTEKNDNLTEANTRLKQTVEELEDLRDLANDLEDAHIQTEKELKNDIKQLQKVIDGEKITIENLEKQTKYYETLISTQRQKHENELIKTRTEFSDILQSNTMESIHGGADVEILENKINELNLKISRLNSINSQNELQNKILHLDYTNEHNLLEFYEKSFETVVGENDPKIKNYEDLVKCIQLIPSITEVLDIITNMIFSNDSNSTCEMLYGGKDFMQLESFYQILLTKLKYVEDTEDYSKILNSLSTTYKYLKDTSSKISNSELSVGKFSDAISYVTNTLALAFPDSKGNDFESFYREIFDGWSNFEFKSVDRLSLQLLNILSHAKVCVKYLGLINRFIENDVTIALETDSKDGIANVTRGFSDLLKNYLTLQILCENQLSDLSFKKSKNQELVGDIEEIFSGSIFFKSIGHLTEITSDLFKIALKIEYENNSFTAELEGKDFNSILSKFLNDPSLLKNQRSKIQSVIECLSNFPKFATKTIDQKPFYERYFEQHLLSNDSSRNVKEVETLNSQISELANSFNEKDQLISQLTLKINVLKNKLGIEADKDSKIKALEQSMDQAVKDLSKQKKTIESLSVTNRRQALELRRKLKNKNLIGDFTSIFEEKEFVGKLTLMSEIQVMKDVVGYLTVQLREQKSKLTSSIFGLPTSFDWLTTNKSSASSDLLSNHSKLRQVTQRKLFDLASRTKVLSVKQPNDKELLSWRPKASLQSYYVATIDKQFCEYRNDKARVLH</sequence>
<organism evidence="3 4">
    <name type="scientific">Saccharomycopsis crataegensis</name>
    <dbReference type="NCBI Taxonomy" id="43959"/>
    <lineage>
        <taxon>Eukaryota</taxon>
        <taxon>Fungi</taxon>
        <taxon>Dikarya</taxon>
        <taxon>Ascomycota</taxon>
        <taxon>Saccharomycotina</taxon>
        <taxon>Saccharomycetes</taxon>
        <taxon>Saccharomycopsidaceae</taxon>
        <taxon>Saccharomycopsis</taxon>
    </lineage>
</organism>
<feature type="compositionally biased region" description="Polar residues" evidence="2">
    <location>
        <begin position="47"/>
        <end position="65"/>
    </location>
</feature>
<dbReference type="Proteomes" id="UP001360560">
    <property type="component" value="Unassembled WGS sequence"/>
</dbReference>
<dbReference type="EMBL" id="BTFZ01000020">
    <property type="protein sequence ID" value="GMM38865.1"/>
    <property type="molecule type" value="Genomic_DNA"/>
</dbReference>
<feature type="compositionally biased region" description="Basic and acidic residues" evidence="2">
    <location>
        <begin position="147"/>
        <end position="158"/>
    </location>
</feature>
<dbReference type="AlphaFoldDB" id="A0AAV5QW67"/>
<dbReference type="PANTHER" id="PTHR47357">
    <property type="entry name" value="COP1-INTERACTIVE PROTEIN 1"/>
    <property type="match status" value="1"/>
</dbReference>
<evidence type="ECO:0000256" key="2">
    <source>
        <dbReference type="SAM" id="MobiDB-lite"/>
    </source>
</evidence>
<dbReference type="GeneID" id="90076853"/>
<evidence type="ECO:0000313" key="3">
    <source>
        <dbReference type="EMBL" id="GMM38865.1"/>
    </source>
</evidence>
<feature type="compositionally biased region" description="Polar residues" evidence="2">
    <location>
        <begin position="175"/>
        <end position="186"/>
    </location>
</feature>
<accession>A0AAV5QW67</accession>
<proteinExistence type="predicted"/>
<dbReference type="GO" id="GO:0005200">
    <property type="term" value="F:structural constituent of cytoskeleton"/>
    <property type="evidence" value="ECO:0007669"/>
    <property type="project" value="TreeGrafter"/>
</dbReference>
<feature type="compositionally biased region" description="Polar residues" evidence="2">
    <location>
        <begin position="112"/>
        <end position="121"/>
    </location>
</feature>
<feature type="region of interest" description="Disordered" evidence="2">
    <location>
        <begin position="1"/>
        <end position="217"/>
    </location>
</feature>
<dbReference type="RefSeq" id="XP_064855860.1">
    <property type="nucleotide sequence ID" value="XM_064999788.1"/>
</dbReference>
<feature type="compositionally biased region" description="Polar residues" evidence="2">
    <location>
        <begin position="135"/>
        <end position="145"/>
    </location>
</feature>
<feature type="compositionally biased region" description="Low complexity" evidence="2">
    <location>
        <begin position="31"/>
        <end position="43"/>
    </location>
</feature>